<feature type="region of interest" description="Disordered" evidence="1">
    <location>
        <begin position="1028"/>
        <end position="1270"/>
    </location>
</feature>
<feature type="compositionally biased region" description="Basic and acidic residues" evidence="1">
    <location>
        <begin position="948"/>
        <end position="976"/>
    </location>
</feature>
<feature type="region of interest" description="Disordered" evidence="1">
    <location>
        <begin position="741"/>
        <end position="990"/>
    </location>
</feature>
<dbReference type="OrthoDB" id="4062651at2759"/>
<dbReference type="InterPro" id="IPR051681">
    <property type="entry name" value="Ser/Thr_Kinases-Pseudokinases"/>
</dbReference>
<feature type="compositionally biased region" description="Polar residues" evidence="1">
    <location>
        <begin position="1028"/>
        <end position="1050"/>
    </location>
</feature>
<evidence type="ECO:0000256" key="1">
    <source>
        <dbReference type="SAM" id="MobiDB-lite"/>
    </source>
</evidence>
<reference evidence="3 4" key="1">
    <citation type="submission" date="2018-02" db="EMBL/GenBank/DDBJ databases">
        <title>Genome sequence of the basidiomycete white-rot fungus Phlebia centrifuga.</title>
        <authorList>
            <person name="Granchi Z."/>
            <person name="Peng M."/>
            <person name="de Vries R.P."/>
            <person name="Hilden K."/>
            <person name="Makela M.R."/>
            <person name="Grigoriev I."/>
            <person name="Riley R."/>
        </authorList>
    </citation>
    <scope>NUCLEOTIDE SEQUENCE [LARGE SCALE GENOMIC DNA]</scope>
    <source>
        <strain evidence="3 4">FBCC195</strain>
    </source>
</reference>
<sequence length="1270" mass="140071">MKLISGTELSVSGFPHDFAPLGNLLIKIDVDGVYREQYPAEWQGPGIAALDGNSDVSLMVHPSSHVSCELWNQGEDQTYQKLCYCTIRITEAVYEEAIDCDHKAGTHNWDFELHGSQPSEYELPAGVSEITEGLAGELCRTFESLYEVSKHVSRLHGEQWMQRERFNIAWDFLTFIYRHLQDYGLQSNRATLDEAVKDTVVQLRLGLDAFAARATQYNSSRQASRWYEGLDLVTQSVMQGAALLDRLAKDLASSSSRFRSLFLDRCQQLQDDVIRYRLMFIQNKPIKTAEQEMGSDTLPMLSKLVISSSAYDTVLLSLRGRQAGRALDLLQDEILKAGSGSDTTQIRHHLRTLLVQLAQDSDRIPPSVFLDGVKWNSELISRTKFSDVNSGTYKKERMVIKRIKLPLKISADITQQSKKPFLGPLGWRTLKHENLLPFLGIAIRKPGKDSDGLHLISPRMEYGNVLKVLEKKGKTNEDISRLTHRWILEIAKGMAYLHQEDIVHGDLRARNILIDRNYSVRIADYGLSKLAGDMDFNYLSAHPSLARWMAPELLQCATPKQVPSLQTLASDVYAFACVCLELYTGDVPFGPRVADREVAALVLKGTRPERPQTPWNETAPMAFSLWTIIEHCWSQDPSRRPKSAELVEGITSFMRGSRLRQPFGEDETVSEGYSQEESEEAPTRSASRASSGDETAVQPPSRSASPSPIDTAAPLLSIPESTLIPAIPRDDVEAVAEVKVDLPPALVEDSTKALPEEENKDESYDKLGPPPPYQQIPHVAPRSVDIGIHEIPSPENDISQPHVLREVHDLDSPTVPLVDGADEPSETQVHEKDAHDENKRLDIDDSSTTSLARQDKTENEPHPTAGEGENVTSDLDLSQKDPANAHHLPETDVVGSLPAPENGNDPEPVRHQEEHNLEDLMLQEDTAKVDSPVAELEEKQNELTTFHEATHSQDNSEKEALPSHGRPDNESIRVENEQDVPAITDVSPDNEEKYIDTSDALDRHDREKLHAVSSAHLEESIVIAQPSNGESEYCASSPSPLNGESEQLPSSIPIGHSSDSMEKTSEPVTVPEVRTAEEQSIPMSSTAAKPHERDAQSGGVITNIVPDITHKERPAEETQVIAPQGVPDNAKSPAASPQSQELDQSNPEDDLHTLIVAHDEEPIPAAVRIADEEPVDVAPQPEEDDCLSAPDTVAVEENVPGIVDTAQDERTSVAPPPAHDPAITAQASSDPSHGTKTQPKASPGKTSKVKGATKSTRKERAKGGMEDGDN</sequence>
<dbReference type="Pfam" id="PF07714">
    <property type="entry name" value="PK_Tyr_Ser-Thr"/>
    <property type="match status" value="1"/>
</dbReference>
<evidence type="ECO:0000313" key="3">
    <source>
        <dbReference type="EMBL" id="PSR90291.1"/>
    </source>
</evidence>
<dbReference type="SUPFAM" id="SSF56112">
    <property type="entry name" value="Protein kinase-like (PK-like)"/>
    <property type="match status" value="1"/>
</dbReference>
<gene>
    <name evidence="3" type="ORF">PHLCEN_2v4931</name>
</gene>
<dbReference type="PANTHER" id="PTHR44329">
    <property type="entry name" value="SERINE/THREONINE-PROTEIN KINASE TNNI3K-RELATED"/>
    <property type="match status" value="1"/>
</dbReference>
<dbReference type="PROSITE" id="PS00109">
    <property type="entry name" value="PROTEIN_KINASE_TYR"/>
    <property type="match status" value="1"/>
</dbReference>
<evidence type="ECO:0000259" key="2">
    <source>
        <dbReference type="PROSITE" id="PS50011"/>
    </source>
</evidence>
<feature type="domain" description="Protein kinase" evidence="2">
    <location>
        <begin position="374"/>
        <end position="654"/>
    </location>
</feature>
<organism evidence="3 4">
    <name type="scientific">Hermanssonia centrifuga</name>
    <dbReference type="NCBI Taxonomy" id="98765"/>
    <lineage>
        <taxon>Eukaryota</taxon>
        <taxon>Fungi</taxon>
        <taxon>Dikarya</taxon>
        <taxon>Basidiomycota</taxon>
        <taxon>Agaricomycotina</taxon>
        <taxon>Agaricomycetes</taxon>
        <taxon>Polyporales</taxon>
        <taxon>Meruliaceae</taxon>
        <taxon>Hermanssonia</taxon>
    </lineage>
</organism>
<proteinExistence type="predicted"/>
<feature type="compositionally biased region" description="Basic and acidic residues" evidence="1">
    <location>
        <begin position="1256"/>
        <end position="1270"/>
    </location>
</feature>
<feature type="compositionally biased region" description="Polar residues" evidence="1">
    <location>
        <begin position="684"/>
        <end position="708"/>
    </location>
</feature>
<dbReference type="InterPro" id="IPR011009">
    <property type="entry name" value="Kinase-like_dom_sf"/>
</dbReference>
<feature type="compositionally biased region" description="Polar residues" evidence="1">
    <location>
        <begin position="1135"/>
        <end position="1145"/>
    </location>
</feature>
<feature type="region of interest" description="Disordered" evidence="1">
    <location>
        <begin position="657"/>
        <end position="713"/>
    </location>
</feature>
<protein>
    <recommendedName>
        <fullName evidence="2">Protein kinase domain-containing protein</fullName>
    </recommendedName>
</protein>
<feature type="compositionally biased region" description="Basic and acidic residues" evidence="1">
    <location>
        <begin position="1149"/>
        <end position="1161"/>
    </location>
</feature>
<feature type="compositionally biased region" description="Acidic residues" evidence="1">
    <location>
        <begin position="664"/>
        <end position="680"/>
    </location>
</feature>
<dbReference type="STRING" id="98765.A0A2R6PFX8"/>
<dbReference type="PROSITE" id="PS50011">
    <property type="entry name" value="PROTEIN_KINASE_DOM"/>
    <property type="match status" value="1"/>
</dbReference>
<feature type="compositionally biased region" description="Basic and acidic residues" evidence="1">
    <location>
        <begin position="749"/>
        <end position="765"/>
    </location>
</feature>
<name>A0A2R6PFX8_9APHY</name>
<dbReference type="GO" id="GO:0004674">
    <property type="term" value="F:protein serine/threonine kinase activity"/>
    <property type="evidence" value="ECO:0007669"/>
    <property type="project" value="TreeGrafter"/>
</dbReference>
<comment type="caution">
    <text evidence="3">The sequence shown here is derived from an EMBL/GenBank/DDBJ whole genome shotgun (WGS) entry which is preliminary data.</text>
</comment>
<feature type="compositionally biased region" description="Basic and acidic residues" evidence="1">
    <location>
        <begin position="877"/>
        <end position="890"/>
    </location>
</feature>
<dbReference type="AlphaFoldDB" id="A0A2R6PFX8"/>
<feature type="compositionally biased region" description="Basic and acidic residues" evidence="1">
    <location>
        <begin position="907"/>
        <end position="918"/>
    </location>
</feature>
<dbReference type="Gene3D" id="1.10.510.10">
    <property type="entry name" value="Transferase(Phosphotransferase) domain 1"/>
    <property type="match status" value="1"/>
</dbReference>
<feature type="compositionally biased region" description="Polar residues" evidence="1">
    <location>
        <begin position="1225"/>
        <end position="1240"/>
    </location>
</feature>
<dbReference type="GO" id="GO:0005524">
    <property type="term" value="F:ATP binding"/>
    <property type="evidence" value="ECO:0007669"/>
    <property type="project" value="InterPro"/>
</dbReference>
<dbReference type="EMBL" id="MLYV02000500">
    <property type="protein sequence ID" value="PSR90291.1"/>
    <property type="molecule type" value="Genomic_DNA"/>
</dbReference>
<dbReference type="InterPro" id="IPR008266">
    <property type="entry name" value="Tyr_kinase_AS"/>
</dbReference>
<dbReference type="InterPro" id="IPR000719">
    <property type="entry name" value="Prot_kinase_dom"/>
</dbReference>
<accession>A0A2R6PFX8</accession>
<evidence type="ECO:0000313" key="4">
    <source>
        <dbReference type="Proteomes" id="UP000186601"/>
    </source>
</evidence>
<feature type="non-terminal residue" evidence="3">
    <location>
        <position position="1270"/>
    </location>
</feature>
<keyword evidence="4" id="KW-1185">Reference proteome</keyword>
<feature type="compositionally biased region" description="Basic and acidic residues" evidence="1">
    <location>
        <begin position="828"/>
        <end position="843"/>
    </location>
</feature>
<dbReference type="InterPro" id="IPR001245">
    <property type="entry name" value="Ser-Thr/Tyr_kinase_cat_dom"/>
</dbReference>
<dbReference type="Proteomes" id="UP000186601">
    <property type="component" value="Unassembled WGS sequence"/>
</dbReference>